<dbReference type="GO" id="GO:0003700">
    <property type="term" value="F:DNA-binding transcription factor activity"/>
    <property type="evidence" value="ECO:0007669"/>
    <property type="project" value="InterPro"/>
</dbReference>
<evidence type="ECO:0000259" key="4">
    <source>
        <dbReference type="PROSITE" id="PS01124"/>
    </source>
</evidence>
<gene>
    <name evidence="5" type="ORF">BZG01_00535</name>
</gene>
<protein>
    <submittedName>
        <fullName evidence="5">AraC family transcriptional regulator</fullName>
    </submittedName>
</protein>
<feature type="domain" description="HTH araC/xylS-type" evidence="4">
    <location>
        <begin position="186"/>
        <end position="284"/>
    </location>
</feature>
<dbReference type="PRINTS" id="PR00032">
    <property type="entry name" value="HTHARAC"/>
</dbReference>
<dbReference type="InterPro" id="IPR020449">
    <property type="entry name" value="Tscrpt_reg_AraC-type_HTH"/>
</dbReference>
<keyword evidence="2" id="KW-0238">DNA-binding</keyword>
<dbReference type="SUPFAM" id="SSF46689">
    <property type="entry name" value="Homeodomain-like"/>
    <property type="match status" value="2"/>
</dbReference>
<evidence type="ECO:0000256" key="2">
    <source>
        <dbReference type="ARBA" id="ARBA00023125"/>
    </source>
</evidence>
<organism evidence="5 6">
    <name type="scientific">Labilibaculum manganireducens</name>
    <dbReference type="NCBI Taxonomy" id="1940525"/>
    <lineage>
        <taxon>Bacteria</taxon>
        <taxon>Pseudomonadati</taxon>
        <taxon>Bacteroidota</taxon>
        <taxon>Bacteroidia</taxon>
        <taxon>Marinilabiliales</taxon>
        <taxon>Marinifilaceae</taxon>
        <taxon>Labilibaculum</taxon>
    </lineage>
</organism>
<dbReference type="Proteomes" id="UP000233618">
    <property type="component" value="Unassembled WGS sequence"/>
</dbReference>
<evidence type="ECO:0000256" key="3">
    <source>
        <dbReference type="ARBA" id="ARBA00023163"/>
    </source>
</evidence>
<dbReference type="InterPro" id="IPR018062">
    <property type="entry name" value="HTH_AraC-typ_CS"/>
</dbReference>
<sequence>MKDHIHREITPLQENDCFLIFDRERNAFNFPIHFHPEFEINYIHKAKGGKRIIGDHIGEIQNKELVMVGPNLYHGWENYKNDSKELLHEITIQFPRELFDDNTLNRNMLKPIRELLNNANRGILFSEDTTRMVEPKLIALSQKRGFDSYLAFQSLLYDLAISREQHLLTNMSFHRQNDFHNSERIERIYKYIQDNFQQKIKLEDAAALVNMSVISFSRLIKQRTGKSFVEFVIEIRLGIATRLLIETNKSIAEICFDCGFNNISNFNRIFKKKQDCTPSEFRMNFNGTKNVY</sequence>
<keyword evidence="1" id="KW-0805">Transcription regulation</keyword>
<dbReference type="Pfam" id="PF12833">
    <property type="entry name" value="HTH_18"/>
    <property type="match status" value="1"/>
</dbReference>
<dbReference type="PROSITE" id="PS01124">
    <property type="entry name" value="HTH_ARAC_FAMILY_2"/>
    <property type="match status" value="1"/>
</dbReference>
<dbReference type="InterPro" id="IPR009057">
    <property type="entry name" value="Homeodomain-like_sf"/>
</dbReference>
<dbReference type="PANTHER" id="PTHR43280:SF27">
    <property type="entry name" value="TRANSCRIPTIONAL REGULATOR MTLR"/>
    <property type="match status" value="1"/>
</dbReference>
<dbReference type="SMART" id="SM00342">
    <property type="entry name" value="HTH_ARAC"/>
    <property type="match status" value="1"/>
</dbReference>
<dbReference type="PANTHER" id="PTHR43280">
    <property type="entry name" value="ARAC-FAMILY TRANSCRIPTIONAL REGULATOR"/>
    <property type="match status" value="1"/>
</dbReference>
<dbReference type="InterPro" id="IPR011051">
    <property type="entry name" value="RmlC_Cupin_sf"/>
</dbReference>
<dbReference type="Gene3D" id="1.10.10.60">
    <property type="entry name" value="Homeodomain-like"/>
    <property type="match status" value="2"/>
</dbReference>
<comment type="caution">
    <text evidence="5">The sequence shown here is derived from an EMBL/GenBank/DDBJ whole genome shotgun (WGS) entry which is preliminary data.</text>
</comment>
<evidence type="ECO:0000313" key="6">
    <source>
        <dbReference type="Proteomes" id="UP000233618"/>
    </source>
</evidence>
<proteinExistence type="predicted"/>
<dbReference type="GO" id="GO:0043565">
    <property type="term" value="F:sequence-specific DNA binding"/>
    <property type="evidence" value="ECO:0007669"/>
    <property type="project" value="InterPro"/>
</dbReference>
<keyword evidence="6" id="KW-1185">Reference proteome</keyword>
<dbReference type="RefSeq" id="WP_101307867.1">
    <property type="nucleotide sequence ID" value="NZ_CAXXEE010000003.1"/>
</dbReference>
<evidence type="ECO:0000256" key="1">
    <source>
        <dbReference type="ARBA" id="ARBA00023015"/>
    </source>
</evidence>
<name>A0A2N3IGN9_9BACT</name>
<accession>A0A2N3IGN9</accession>
<dbReference type="InterPro" id="IPR018060">
    <property type="entry name" value="HTH_AraC"/>
</dbReference>
<dbReference type="SUPFAM" id="SSF51182">
    <property type="entry name" value="RmlC-like cupins"/>
    <property type="match status" value="1"/>
</dbReference>
<keyword evidence="3" id="KW-0804">Transcription</keyword>
<reference evidence="5 6" key="1">
    <citation type="journal article" date="2017" name="Front. Microbiol.">
        <title>Labilibaculum manganireducens gen. nov., sp. nov. and Labilibaculum filiforme sp. nov., Novel Bacteroidetes Isolated from Subsurface Sediments of the Baltic Sea.</title>
        <authorList>
            <person name="Vandieken V."/>
            <person name="Marshall I.P."/>
            <person name="Niemann H."/>
            <person name="Engelen B."/>
            <person name="Cypionka H."/>
        </authorList>
    </citation>
    <scope>NUCLEOTIDE SEQUENCE [LARGE SCALE GENOMIC DNA]</scope>
    <source>
        <strain evidence="5 6">59.10-2M</strain>
    </source>
</reference>
<dbReference type="PROSITE" id="PS00041">
    <property type="entry name" value="HTH_ARAC_FAMILY_1"/>
    <property type="match status" value="1"/>
</dbReference>
<dbReference type="AlphaFoldDB" id="A0A2N3IGN9"/>
<evidence type="ECO:0000313" key="5">
    <source>
        <dbReference type="EMBL" id="PKQ69451.1"/>
    </source>
</evidence>
<dbReference type="EMBL" id="MVDE01000001">
    <property type="protein sequence ID" value="PKQ69451.1"/>
    <property type="molecule type" value="Genomic_DNA"/>
</dbReference>